<evidence type="ECO:0000256" key="1">
    <source>
        <dbReference type="ARBA" id="ARBA00009497"/>
    </source>
</evidence>
<dbReference type="PANTHER" id="PTHR42932:SF1">
    <property type="entry name" value="GENERAL STRESS PROTEIN 20U"/>
    <property type="match status" value="1"/>
</dbReference>
<dbReference type="AlphaFoldDB" id="A0A8J3F347"/>
<dbReference type="GO" id="GO:0008199">
    <property type="term" value="F:ferric iron binding"/>
    <property type="evidence" value="ECO:0007669"/>
    <property type="project" value="InterPro"/>
</dbReference>
<comment type="caution">
    <text evidence="4">The sequence shown here is derived from an EMBL/GenBank/DDBJ whole genome shotgun (WGS) entry which is preliminary data.</text>
</comment>
<protein>
    <submittedName>
        <fullName evidence="4">Metalloregulation DNA-binding stress protein</fullName>
    </submittedName>
</protein>
<evidence type="ECO:0000256" key="2">
    <source>
        <dbReference type="RuleBase" id="RU003875"/>
    </source>
</evidence>
<name>A0A8J3F347_9BACI</name>
<dbReference type="PROSITE" id="PS00819">
    <property type="entry name" value="DPS_2"/>
    <property type="match status" value="1"/>
</dbReference>
<sequence length="162" mass="18984">MYFNKYLNIKLHWSVNGLANLEGLLNQQLANWNVLYVKLHNYHWYVKGPNFFTLHEKFELYYDEAKVMVDELGERILTIGAKPIATIREYLETATIKEGNHTFSAEEMVADLIKDYEKIVQESRDVISVAEESNDEETADLFLGKIAEIEKMLWMLKSFLNK</sequence>
<evidence type="ECO:0000259" key="3">
    <source>
        <dbReference type="Pfam" id="PF00210"/>
    </source>
</evidence>
<proteinExistence type="inferred from homology"/>
<gene>
    <name evidence="4" type="primary">mrgA</name>
    <name evidence="4" type="ORF">GCM10007380_26710</name>
</gene>
<keyword evidence="5" id="KW-1185">Reference proteome</keyword>
<dbReference type="Pfam" id="PF00210">
    <property type="entry name" value="Ferritin"/>
    <property type="match status" value="1"/>
</dbReference>
<dbReference type="PROSITE" id="PS00818">
    <property type="entry name" value="DPS_1"/>
    <property type="match status" value="1"/>
</dbReference>
<evidence type="ECO:0000313" key="4">
    <source>
        <dbReference type="EMBL" id="GGI15186.1"/>
    </source>
</evidence>
<dbReference type="InterPro" id="IPR012347">
    <property type="entry name" value="Ferritin-like"/>
</dbReference>
<dbReference type="Proteomes" id="UP000626244">
    <property type="component" value="Unassembled WGS sequence"/>
</dbReference>
<dbReference type="InterPro" id="IPR002177">
    <property type="entry name" value="DPS_DNA-bd"/>
</dbReference>
<dbReference type="EMBL" id="BMHB01000001">
    <property type="protein sequence ID" value="GGI15186.1"/>
    <property type="molecule type" value="Genomic_DNA"/>
</dbReference>
<dbReference type="InterPro" id="IPR023188">
    <property type="entry name" value="DPS_DNA-bd_CS"/>
</dbReference>
<dbReference type="PRINTS" id="PR01346">
    <property type="entry name" value="HELNAPAPROT"/>
</dbReference>
<dbReference type="InterPro" id="IPR009078">
    <property type="entry name" value="Ferritin-like_SF"/>
</dbReference>
<evidence type="ECO:0000313" key="5">
    <source>
        <dbReference type="Proteomes" id="UP000626244"/>
    </source>
</evidence>
<dbReference type="CDD" id="cd01043">
    <property type="entry name" value="DPS"/>
    <property type="match status" value="1"/>
</dbReference>
<dbReference type="Gene3D" id="1.20.1260.10">
    <property type="match status" value="1"/>
</dbReference>
<dbReference type="GO" id="GO:0016722">
    <property type="term" value="F:oxidoreductase activity, acting on metal ions"/>
    <property type="evidence" value="ECO:0007669"/>
    <property type="project" value="InterPro"/>
</dbReference>
<dbReference type="InterPro" id="IPR008331">
    <property type="entry name" value="Ferritin_DPS_dom"/>
</dbReference>
<dbReference type="OrthoDB" id="9797023at2"/>
<dbReference type="SUPFAM" id="SSF47240">
    <property type="entry name" value="Ferritin-like"/>
    <property type="match status" value="1"/>
</dbReference>
<reference evidence="5" key="1">
    <citation type="journal article" date="2019" name="Int. J. Syst. Evol. Microbiol.">
        <title>The Global Catalogue of Microorganisms (GCM) 10K type strain sequencing project: providing services to taxonomists for standard genome sequencing and annotation.</title>
        <authorList>
            <consortium name="The Broad Institute Genomics Platform"/>
            <consortium name="The Broad Institute Genome Sequencing Center for Infectious Disease"/>
            <person name="Wu L."/>
            <person name="Ma J."/>
        </authorList>
    </citation>
    <scope>NUCLEOTIDE SEQUENCE [LARGE SCALE GENOMIC DNA]</scope>
    <source>
        <strain evidence="5">CGMCC 1.14993</strain>
    </source>
</reference>
<keyword evidence="4" id="KW-0238">DNA-binding</keyword>
<comment type="similarity">
    <text evidence="1 2">Belongs to the Dps family.</text>
</comment>
<dbReference type="GO" id="GO:0003677">
    <property type="term" value="F:DNA binding"/>
    <property type="evidence" value="ECO:0007669"/>
    <property type="project" value="UniProtKB-KW"/>
</dbReference>
<dbReference type="PIRSF" id="PIRSF005900">
    <property type="entry name" value="Dps"/>
    <property type="match status" value="1"/>
</dbReference>
<accession>A0A8J3F347</accession>
<dbReference type="PANTHER" id="PTHR42932">
    <property type="entry name" value="GENERAL STRESS PROTEIN 20U"/>
    <property type="match status" value="1"/>
</dbReference>
<organism evidence="4 5">
    <name type="scientific">Gottfriedia solisilvae</name>
    <dbReference type="NCBI Taxonomy" id="1516104"/>
    <lineage>
        <taxon>Bacteria</taxon>
        <taxon>Bacillati</taxon>
        <taxon>Bacillota</taxon>
        <taxon>Bacilli</taxon>
        <taxon>Bacillales</taxon>
        <taxon>Bacillaceae</taxon>
        <taxon>Gottfriedia</taxon>
    </lineage>
</organism>
<feature type="domain" description="Ferritin/DPS" evidence="3">
    <location>
        <begin position="24"/>
        <end position="162"/>
    </location>
</feature>